<feature type="transmembrane region" description="Helical" evidence="2">
    <location>
        <begin position="22"/>
        <end position="42"/>
    </location>
</feature>
<dbReference type="AlphaFoldDB" id="A0A1C3XCN4"/>
<dbReference type="Proteomes" id="UP000199435">
    <property type="component" value="Unassembled WGS sequence"/>
</dbReference>
<reference evidence="4" key="1">
    <citation type="submission" date="2016-08" db="EMBL/GenBank/DDBJ databases">
        <authorList>
            <person name="Varghese N."/>
            <person name="Submissions Spin"/>
        </authorList>
    </citation>
    <scope>NUCLEOTIDE SEQUENCE [LARGE SCALE GENOMIC DNA]</scope>
    <source>
        <strain evidence="4">HAMBI 2971</strain>
    </source>
</reference>
<gene>
    <name evidence="3" type="ORF">GA0061102_10826</name>
</gene>
<organism evidence="3 4">
    <name type="scientific">Rhizobium miluonense</name>
    <dbReference type="NCBI Taxonomy" id="411945"/>
    <lineage>
        <taxon>Bacteria</taxon>
        <taxon>Pseudomonadati</taxon>
        <taxon>Pseudomonadota</taxon>
        <taxon>Alphaproteobacteria</taxon>
        <taxon>Hyphomicrobiales</taxon>
        <taxon>Rhizobiaceae</taxon>
        <taxon>Rhizobium/Agrobacterium group</taxon>
        <taxon>Rhizobium</taxon>
    </lineage>
</organism>
<accession>A0A1C3XCN4</accession>
<evidence type="ECO:0000256" key="1">
    <source>
        <dbReference type="SAM" id="MobiDB-lite"/>
    </source>
</evidence>
<evidence type="ECO:0000313" key="4">
    <source>
        <dbReference type="Proteomes" id="UP000199435"/>
    </source>
</evidence>
<evidence type="ECO:0000313" key="3">
    <source>
        <dbReference type="EMBL" id="SCB50013.1"/>
    </source>
</evidence>
<sequence>MSNHLNKPSPDLRTTPAPQQPWMSWITILVIIVVAALTWSFWPHASTTYSNVAAQTTTQRSTTTTQPATAPAQQ</sequence>
<evidence type="ECO:0000256" key="2">
    <source>
        <dbReference type="SAM" id="Phobius"/>
    </source>
</evidence>
<keyword evidence="2" id="KW-1133">Transmembrane helix</keyword>
<keyword evidence="4" id="KW-1185">Reference proteome</keyword>
<protein>
    <submittedName>
        <fullName evidence="3">Uncharacterized protein</fullName>
    </submittedName>
</protein>
<feature type="region of interest" description="Disordered" evidence="1">
    <location>
        <begin position="52"/>
        <end position="74"/>
    </location>
</feature>
<feature type="compositionally biased region" description="Low complexity" evidence="1">
    <location>
        <begin position="53"/>
        <end position="74"/>
    </location>
</feature>
<dbReference type="EMBL" id="FMAH01000082">
    <property type="protein sequence ID" value="SCB50013.1"/>
    <property type="molecule type" value="Genomic_DNA"/>
</dbReference>
<keyword evidence="2" id="KW-0812">Transmembrane</keyword>
<name>A0A1C3XCN4_9HYPH</name>
<proteinExistence type="predicted"/>
<keyword evidence="2" id="KW-0472">Membrane</keyword>